<organism evidence="4 5">
    <name type="scientific">Micromonospora yangpuensis</name>
    <dbReference type="NCBI Taxonomy" id="683228"/>
    <lineage>
        <taxon>Bacteria</taxon>
        <taxon>Bacillati</taxon>
        <taxon>Actinomycetota</taxon>
        <taxon>Actinomycetes</taxon>
        <taxon>Micromonosporales</taxon>
        <taxon>Micromonosporaceae</taxon>
        <taxon>Micromonospora</taxon>
    </lineage>
</organism>
<dbReference type="InterPro" id="IPR050272">
    <property type="entry name" value="Isochorismatase-like_hydrls"/>
</dbReference>
<dbReference type="InterPro" id="IPR036380">
    <property type="entry name" value="Isochorismatase-like_sf"/>
</dbReference>
<evidence type="ECO:0000313" key="4">
    <source>
        <dbReference type="EMBL" id="SCL58152.1"/>
    </source>
</evidence>
<name>A0A1C6UVR8_9ACTN</name>
<dbReference type="Pfam" id="PF00857">
    <property type="entry name" value="Isochorismatase"/>
    <property type="match status" value="1"/>
</dbReference>
<dbReference type="OrthoDB" id="7500697at2"/>
<protein>
    <submittedName>
        <fullName evidence="4">Nicotinamidase-related amidase</fullName>
    </submittedName>
</protein>
<dbReference type="STRING" id="683228.GA0070617_3737"/>
<dbReference type="InterPro" id="IPR000868">
    <property type="entry name" value="Isochorismatase-like_dom"/>
</dbReference>
<dbReference type="RefSeq" id="WP_091439855.1">
    <property type="nucleotide sequence ID" value="NZ_BMMJ01000014.1"/>
</dbReference>
<dbReference type="GO" id="GO:0016787">
    <property type="term" value="F:hydrolase activity"/>
    <property type="evidence" value="ECO:0007669"/>
    <property type="project" value="UniProtKB-KW"/>
</dbReference>
<gene>
    <name evidence="4" type="ORF">GA0070617_3737</name>
</gene>
<reference evidence="4 5" key="1">
    <citation type="submission" date="2016-06" db="EMBL/GenBank/DDBJ databases">
        <authorList>
            <person name="Kjaerup R.B."/>
            <person name="Dalgaard T.S."/>
            <person name="Juul-Madsen H.R."/>
        </authorList>
    </citation>
    <scope>NUCLEOTIDE SEQUENCE [LARGE SCALE GENOMIC DNA]</scope>
    <source>
        <strain evidence="4 5">DSM 45577</strain>
    </source>
</reference>
<feature type="domain" description="Isochorismatase-like" evidence="3">
    <location>
        <begin position="27"/>
        <end position="200"/>
    </location>
</feature>
<proteinExistence type="predicted"/>
<dbReference type="SUPFAM" id="SSF52499">
    <property type="entry name" value="Isochorismatase-like hydrolases"/>
    <property type="match status" value="1"/>
</dbReference>
<feature type="region of interest" description="Disordered" evidence="2">
    <location>
        <begin position="1"/>
        <end position="20"/>
    </location>
</feature>
<evidence type="ECO:0000256" key="1">
    <source>
        <dbReference type="ARBA" id="ARBA00022801"/>
    </source>
</evidence>
<dbReference type="PANTHER" id="PTHR43540:SF1">
    <property type="entry name" value="ISOCHORISMATASE HYDROLASE"/>
    <property type="match status" value="1"/>
</dbReference>
<keyword evidence="5" id="KW-1185">Reference proteome</keyword>
<evidence type="ECO:0000313" key="5">
    <source>
        <dbReference type="Proteomes" id="UP000198937"/>
    </source>
</evidence>
<sequence>MSTPQTAEEAYRRGAFGGAQRTGRRPCLVVVDLNLGFTDPASPLSCATDPAVEAVRDLLAAARSAGNPVVYTTIEYDDAAERTAHAFVAKSPNLLLLRPGSRWTRIDSRIAPRPGEPVLTKLFASAFFGTHLNALLTAERCDSVVVVGASTSGCVRATAVDALQHGYSVVVPRDGVADRATDAHQGSLRDLQAKYADVVDLPTALALLGRSPTT</sequence>
<keyword evidence="1" id="KW-0378">Hydrolase</keyword>
<accession>A0A1C6UVR8</accession>
<dbReference type="EMBL" id="FMIA01000002">
    <property type="protein sequence ID" value="SCL58152.1"/>
    <property type="molecule type" value="Genomic_DNA"/>
</dbReference>
<dbReference type="Gene3D" id="3.40.50.850">
    <property type="entry name" value="Isochorismatase-like"/>
    <property type="match status" value="1"/>
</dbReference>
<dbReference type="AlphaFoldDB" id="A0A1C6UVR8"/>
<evidence type="ECO:0000259" key="3">
    <source>
        <dbReference type="Pfam" id="PF00857"/>
    </source>
</evidence>
<dbReference type="PANTHER" id="PTHR43540">
    <property type="entry name" value="PEROXYUREIDOACRYLATE/UREIDOACRYLATE AMIDOHYDROLASE-RELATED"/>
    <property type="match status" value="1"/>
</dbReference>
<evidence type="ECO:0000256" key="2">
    <source>
        <dbReference type="SAM" id="MobiDB-lite"/>
    </source>
</evidence>
<dbReference type="Proteomes" id="UP000198937">
    <property type="component" value="Unassembled WGS sequence"/>
</dbReference>